<dbReference type="Proteomes" id="UP000055590">
    <property type="component" value="Chromosome"/>
</dbReference>
<feature type="region of interest" description="Disordered" evidence="1">
    <location>
        <begin position="1"/>
        <end position="30"/>
    </location>
</feature>
<reference evidence="2 3" key="1">
    <citation type="submission" date="2015-08" db="EMBL/GenBank/DDBJ databases">
        <authorList>
            <person name="Babu N.S."/>
            <person name="Beckwith C.J."/>
            <person name="Beseler K.G."/>
            <person name="Brison A."/>
            <person name="Carone J.V."/>
            <person name="Caskin T.P."/>
            <person name="Diamond M."/>
            <person name="Durham M.E."/>
            <person name="Foxe J.M."/>
            <person name="Go M."/>
            <person name="Henderson B.A."/>
            <person name="Jones I.B."/>
            <person name="McGettigan J.A."/>
            <person name="Micheletti S.J."/>
            <person name="Nasrallah M.E."/>
            <person name="Ortiz D."/>
            <person name="Piller C.R."/>
            <person name="Privatt S.R."/>
            <person name="Schneider S.L."/>
            <person name="Sharp S."/>
            <person name="Smith T.C."/>
            <person name="Stanton J.D."/>
            <person name="Ullery H.E."/>
            <person name="Wilson R.J."/>
            <person name="Serrano M.G."/>
            <person name="Buck G."/>
            <person name="Lee V."/>
            <person name="Wang Y."/>
            <person name="Carvalho R."/>
            <person name="Voegtly L."/>
            <person name="Shi R."/>
            <person name="Duckworth R."/>
            <person name="Johnson A."/>
            <person name="Loviza R."/>
            <person name="Walstead R."/>
            <person name="Shah Z."/>
            <person name="Kiflezghi M."/>
            <person name="Wade K."/>
            <person name="Ball S.L."/>
            <person name="Bradley K.W."/>
            <person name="Asai D.J."/>
            <person name="Bowman C.A."/>
            <person name="Russell D.A."/>
            <person name="Pope W.H."/>
            <person name="Jacobs-Sera D."/>
            <person name="Hendrix R.W."/>
            <person name="Hatfull G.F."/>
        </authorList>
    </citation>
    <scope>NUCLEOTIDE SEQUENCE [LARGE SCALE GENOMIC DNA]</scope>
    <source>
        <strain evidence="2 3">DSM 27710</strain>
    </source>
</reference>
<protein>
    <submittedName>
        <fullName evidence="2">Uncharacterized protein</fullName>
    </submittedName>
</protein>
<proteinExistence type="predicted"/>
<feature type="region of interest" description="Disordered" evidence="1">
    <location>
        <begin position="43"/>
        <end position="63"/>
    </location>
</feature>
<evidence type="ECO:0000313" key="3">
    <source>
        <dbReference type="Proteomes" id="UP000055590"/>
    </source>
</evidence>
<accession>A0A0K1PHH0</accession>
<keyword evidence="3" id="KW-1185">Reference proteome</keyword>
<sequence>MFESESKRENRASGDPYPKEPPSRETVERVFADEREAARFWLEQRTPRKRSPMDPRRLAAPMGRSTNDLDIEAVLHSIERGLEGIHPEWHPVVLVHLGWGIGIRRLRTGDYLERAGLPPALPQGLTQYTLGIRSRQFRQRLSELKVIDSEDVAAWDAVESDAPSDERPIAGWKGIATHLGVSEITAKRWEARGLPVCRPGSGTVLAFPSALNLWVHEGTGATRYAKREFEGDFDPETK</sequence>
<evidence type="ECO:0000313" key="2">
    <source>
        <dbReference type="EMBL" id="AKU92957.1"/>
    </source>
</evidence>
<dbReference type="AlphaFoldDB" id="A0A0K1PHH0"/>
<organism evidence="2 3">
    <name type="scientific">Vulgatibacter incomptus</name>
    <dbReference type="NCBI Taxonomy" id="1391653"/>
    <lineage>
        <taxon>Bacteria</taxon>
        <taxon>Pseudomonadati</taxon>
        <taxon>Myxococcota</taxon>
        <taxon>Myxococcia</taxon>
        <taxon>Myxococcales</taxon>
        <taxon>Cystobacterineae</taxon>
        <taxon>Vulgatibacteraceae</taxon>
        <taxon>Vulgatibacter</taxon>
    </lineage>
</organism>
<dbReference type="EMBL" id="CP012332">
    <property type="protein sequence ID" value="AKU92957.1"/>
    <property type="molecule type" value="Genomic_DNA"/>
</dbReference>
<name>A0A0K1PHH0_9BACT</name>
<gene>
    <name evidence="2" type="ORF">AKJ08_3344</name>
</gene>
<dbReference type="KEGG" id="vin:AKJ08_3344"/>
<evidence type="ECO:0000256" key="1">
    <source>
        <dbReference type="SAM" id="MobiDB-lite"/>
    </source>
</evidence>